<dbReference type="Proteomes" id="UP001458880">
    <property type="component" value="Unassembled WGS sequence"/>
</dbReference>
<evidence type="ECO:0000256" key="4">
    <source>
        <dbReference type="ARBA" id="ARBA00022525"/>
    </source>
</evidence>
<dbReference type="EMBL" id="JASPKY010000212">
    <property type="protein sequence ID" value="KAK9720212.1"/>
    <property type="molecule type" value="Genomic_DNA"/>
</dbReference>
<evidence type="ECO:0000256" key="9">
    <source>
        <dbReference type="ARBA" id="ARBA00039086"/>
    </source>
</evidence>
<comment type="subcellular location">
    <subcellularLocation>
        <location evidence="1">Secreted</location>
    </subcellularLocation>
</comment>
<comment type="similarity">
    <text evidence="2">Belongs to the MIF family.</text>
</comment>
<evidence type="ECO:0000256" key="1">
    <source>
        <dbReference type="ARBA" id="ARBA00004613"/>
    </source>
</evidence>
<dbReference type="PANTHER" id="PTHR11954">
    <property type="entry name" value="D-DOPACHROME DECARBOXYLASE"/>
    <property type="match status" value="1"/>
</dbReference>
<evidence type="ECO:0000256" key="3">
    <source>
        <dbReference type="ARBA" id="ARBA00022514"/>
    </source>
</evidence>
<sequence length="126" mass="14044">MDYLNVSEYIHRLETNVSADKVSPDLPKKICQVISSSLGKPLQYCVATVVPDVKMSWGGTNEPCAQATLVSIGALDVNKNKQHSKAFFDLICKELQISPERMYIHYINAPSSDMGYNYSTFHDILG</sequence>
<organism evidence="13 14">
    <name type="scientific">Popillia japonica</name>
    <name type="common">Japanese beetle</name>
    <dbReference type="NCBI Taxonomy" id="7064"/>
    <lineage>
        <taxon>Eukaryota</taxon>
        <taxon>Metazoa</taxon>
        <taxon>Ecdysozoa</taxon>
        <taxon>Arthropoda</taxon>
        <taxon>Hexapoda</taxon>
        <taxon>Insecta</taxon>
        <taxon>Pterygota</taxon>
        <taxon>Neoptera</taxon>
        <taxon>Endopterygota</taxon>
        <taxon>Coleoptera</taxon>
        <taxon>Polyphaga</taxon>
        <taxon>Scarabaeiformia</taxon>
        <taxon>Scarabaeidae</taxon>
        <taxon>Rutelinae</taxon>
        <taxon>Popillia</taxon>
    </lineage>
</organism>
<dbReference type="GO" id="GO:0050178">
    <property type="term" value="F:phenylpyruvate tautomerase activity"/>
    <property type="evidence" value="ECO:0007669"/>
    <property type="project" value="UniProtKB-EC"/>
</dbReference>
<keyword evidence="4" id="KW-0964">Secreted</keyword>
<dbReference type="SUPFAM" id="SSF55331">
    <property type="entry name" value="Tautomerase/MIF"/>
    <property type="match status" value="1"/>
</dbReference>
<proteinExistence type="inferred from homology"/>
<comment type="catalytic activity">
    <reaction evidence="6">
        <text>3-phenylpyruvate = enol-phenylpyruvate</text>
        <dbReference type="Rhea" id="RHEA:17097"/>
        <dbReference type="ChEBI" id="CHEBI:16815"/>
        <dbReference type="ChEBI" id="CHEBI:18005"/>
        <dbReference type="EC" id="5.3.2.1"/>
    </reaction>
</comment>
<comment type="catalytic activity">
    <reaction evidence="7">
        <text>L-dopachrome = 5,6-dihydroxyindole-2-carboxylate</text>
        <dbReference type="Rhea" id="RHEA:13041"/>
        <dbReference type="ChEBI" id="CHEBI:16875"/>
        <dbReference type="ChEBI" id="CHEBI:57509"/>
        <dbReference type="EC" id="5.3.3.12"/>
    </reaction>
</comment>
<evidence type="ECO:0000256" key="11">
    <source>
        <dbReference type="ARBA" id="ARBA00041912"/>
    </source>
</evidence>
<evidence type="ECO:0000256" key="5">
    <source>
        <dbReference type="ARBA" id="ARBA00023235"/>
    </source>
</evidence>
<accession>A0AAW1KLV1</accession>
<dbReference type="AlphaFoldDB" id="A0AAW1KLV1"/>
<keyword evidence="5" id="KW-0413">Isomerase</keyword>
<reference evidence="13 14" key="1">
    <citation type="journal article" date="2024" name="BMC Genomics">
        <title>De novo assembly and annotation of Popillia japonica's genome with initial clues to its potential as an invasive pest.</title>
        <authorList>
            <person name="Cucini C."/>
            <person name="Boschi S."/>
            <person name="Funari R."/>
            <person name="Cardaioli E."/>
            <person name="Iannotti N."/>
            <person name="Marturano G."/>
            <person name="Paoli F."/>
            <person name="Bruttini M."/>
            <person name="Carapelli A."/>
            <person name="Frati F."/>
            <person name="Nardi F."/>
        </authorList>
    </citation>
    <scope>NUCLEOTIDE SEQUENCE [LARGE SCALE GENOMIC DNA]</scope>
    <source>
        <strain evidence="13">DMR45628</strain>
    </source>
</reference>
<evidence type="ECO:0000256" key="6">
    <source>
        <dbReference type="ARBA" id="ARBA00036735"/>
    </source>
</evidence>
<dbReference type="GO" id="GO:0004167">
    <property type="term" value="F:dopachrome isomerase activity"/>
    <property type="evidence" value="ECO:0007669"/>
    <property type="project" value="UniProtKB-EC"/>
</dbReference>
<evidence type="ECO:0000256" key="10">
    <source>
        <dbReference type="ARBA" id="ARBA00041631"/>
    </source>
</evidence>
<evidence type="ECO:0000256" key="7">
    <source>
        <dbReference type="ARBA" id="ARBA00036823"/>
    </source>
</evidence>
<dbReference type="EC" id="5.3.3.12" evidence="8"/>
<dbReference type="EC" id="5.3.2.1" evidence="9"/>
<protein>
    <recommendedName>
        <fullName evidence="12">L-dopachrome isomerase</fullName>
        <ecNumber evidence="9">5.3.2.1</ecNumber>
        <ecNumber evidence="8">5.3.3.12</ecNumber>
    </recommendedName>
    <alternativeName>
        <fullName evidence="10">L-dopachrome tautomerase</fullName>
    </alternativeName>
    <alternativeName>
        <fullName evidence="11">Phenylpyruvate tautomerase</fullName>
    </alternativeName>
</protein>
<gene>
    <name evidence="13" type="ORF">QE152_g22205</name>
</gene>
<dbReference type="InterPro" id="IPR001398">
    <property type="entry name" value="Macrophage_inhib_fac"/>
</dbReference>
<comment type="caution">
    <text evidence="13">The sequence shown here is derived from an EMBL/GenBank/DDBJ whole genome shotgun (WGS) entry which is preliminary data.</text>
</comment>
<dbReference type="InterPro" id="IPR014347">
    <property type="entry name" value="Tautomerase/MIF_sf"/>
</dbReference>
<evidence type="ECO:0000256" key="2">
    <source>
        <dbReference type="ARBA" id="ARBA00005851"/>
    </source>
</evidence>
<dbReference type="GO" id="GO:0005125">
    <property type="term" value="F:cytokine activity"/>
    <property type="evidence" value="ECO:0007669"/>
    <property type="project" value="UniProtKB-KW"/>
</dbReference>
<evidence type="ECO:0000256" key="12">
    <source>
        <dbReference type="ARBA" id="ARBA00042730"/>
    </source>
</evidence>
<keyword evidence="3" id="KW-0202">Cytokine</keyword>
<dbReference type="PANTHER" id="PTHR11954:SF6">
    <property type="entry name" value="MACROPHAGE MIGRATION INHIBITORY FACTOR"/>
    <property type="match status" value="1"/>
</dbReference>
<dbReference type="GO" id="GO:0005615">
    <property type="term" value="C:extracellular space"/>
    <property type="evidence" value="ECO:0007669"/>
    <property type="project" value="UniProtKB-KW"/>
</dbReference>
<name>A0AAW1KLV1_POPJA</name>
<dbReference type="Pfam" id="PF01187">
    <property type="entry name" value="MIF"/>
    <property type="match status" value="1"/>
</dbReference>
<keyword evidence="14" id="KW-1185">Reference proteome</keyword>
<evidence type="ECO:0000256" key="8">
    <source>
        <dbReference type="ARBA" id="ARBA00038932"/>
    </source>
</evidence>
<evidence type="ECO:0000313" key="13">
    <source>
        <dbReference type="EMBL" id="KAK9720212.1"/>
    </source>
</evidence>
<evidence type="ECO:0000313" key="14">
    <source>
        <dbReference type="Proteomes" id="UP001458880"/>
    </source>
</evidence>
<dbReference type="Gene3D" id="3.30.429.10">
    <property type="entry name" value="Macrophage Migration Inhibitory Factor"/>
    <property type="match status" value="1"/>
</dbReference>